<evidence type="ECO:0000256" key="1">
    <source>
        <dbReference type="SAM" id="MobiDB-lite"/>
    </source>
</evidence>
<sequence length="136" mass="15203">WAQIGVVTKKLWSKESQWHNRKYFEVESIKPASPFSSRPKTGRHLPELAGAASGHHRPRERWRSNAIESSSFADRSHARRRPVLAGNCERTTGTHRNFKAADLPPPATISDDPGIRDQADLQKRPTGGLASSDQEL</sequence>
<organism evidence="2">
    <name type="scientific">Prunus dulcis</name>
    <name type="common">Almond</name>
    <name type="synonym">Amygdalus dulcis</name>
    <dbReference type="NCBI Taxonomy" id="3755"/>
    <lineage>
        <taxon>Eukaryota</taxon>
        <taxon>Viridiplantae</taxon>
        <taxon>Streptophyta</taxon>
        <taxon>Embryophyta</taxon>
        <taxon>Tracheophyta</taxon>
        <taxon>Spermatophyta</taxon>
        <taxon>Magnoliopsida</taxon>
        <taxon>eudicotyledons</taxon>
        <taxon>Gunneridae</taxon>
        <taxon>Pentapetalae</taxon>
        <taxon>rosids</taxon>
        <taxon>fabids</taxon>
        <taxon>Rosales</taxon>
        <taxon>Rosaceae</taxon>
        <taxon>Amygdaloideae</taxon>
        <taxon>Amygdaleae</taxon>
        <taxon>Prunus</taxon>
    </lineage>
</organism>
<name>A0A4Y1RJ13_PRUDU</name>
<feature type="compositionally biased region" description="Basic and acidic residues" evidence="1">
    <location>
        <begin position="113"/>
        <end position="123"/>
    </location>
</feature>
<dbReference type="EMBL" id="AP019301">
    <property type="protein sequence ID" value="BBH03703.1"/>
    <property type="molecule type" value="Genomic_DNA"/>
</dbReference>
<reference evidence="2" key="1">
    <citation type="journal article" date="2019" name="Science">
        <title>Mutation of a bHLH transcription factor allowed almond domestication.</title>
        <authorList>
            <person name="Sanchez-Perez R."/>
            <person name="Pavan S."/>
            <person name="Mazzeo R."/>
            <person name="Moldovan C."/>
            <person name="Aiese Cigliano R."/>
            <person name="Del Cueto J."/>
            <person name="Ricciardi F."/>
            <person name="Lotti C."/>
            <person name="Ricciardi L."/>
            <person name="Dicenta F."/>
            <person name="Lopez-Marques R.L."/>
            <person name="Lindberg Moller B."/>
        </authorList>
    </citation>
    <scope>NUCLEOTIDE SEQUENCE</scope>
</reference>
<proteinExistence type="predicted"/>
<accession>A0A4Y1RJ13</accession>
<feature type="region of interest" description="Disordered" evidence="1">
    <location>
        <begin position="32"/>
        <end position="136"/>
    </location>
</feature>
<gene>
    <name evidence="2" type="ORF">Prudu_014646</name>
</gene>
<feature type="non-terminal residue" evidence="2">
    <location>
        <position position="1"/>
    </location>
</feature>
<evidence type="ECO:0000313" key="2">
    <source>
        <dbReference type="EMBL" id="BBH03703.1"/>
    </source>
</evidence>
<dbReference type="AlphaFoldDB" id="A0A4Y1RJ13"/>
<protein>
    <submittedName>
        <fullName evidence="2">2-oxoglutarate and Fe(II)-dependent oxygenase superfamily protein</fullName>
    </submittedName>
</protein>